<feature type="region of interest" description="Disordered" evidence="1">
    <location>
        <begin position="1"/>
        <end position="87"/>
    </location>
</feature>
<proteinExistence type="predicted"/>
<comment type="caution">
    <text evidence="2">The sequence shown here is derived from an EMBL/GenBank/DDBJ whole genome shotgun (WGS) entry which is preliminary data.</text>
</comment>
<sequence length="87" mass="9191">MLFVPVAPISSRLAEAADNTEPTDVAAEGRDGAPPHDAGRSNRARRGPFGPTVAERKPFGPTVTPPRDTPVWPPRSPALAPHPAPIR</sequence>
<organism evidence="2 3">
    <name type="scientific">Paractinoplanes deccanensis</name>
    <dbReference type="NCBI Taxonomy" id="113561"/>
    <lineage>
        <taxon>Bacteria</taxon>
        <taxon>Bacillati</taxon>
        <taxon>Actinomycetota</taxon>
        <taxon>Actinomycetes</taxon>
        <taxon>Micromonosporales</taxon>
        <taxon>Micromonosporaceae</taxon>
        <taxon>Paractinoplanes</taxon>
    </lineage>
</organism>
<feature type="compositionally biased region" description="Basic and acidic residues" evidence="1">
    <location>
        <begin position="27"/>
        <end position="40"/>
    </location>
</feature>
<evidence type="ECO:0000313" key="2">
    <source>
        <dbReference type="EMBL" id="GID76626.1"/>
    </source>
</evidence>
<feature type="compositionally biased region" description="Pro residues" evidence="1">
    <location>
        <begin position="63"/>
        <end position="87"/>
    </location>
</feature>
<dbReference type="EMBL" id="BOMI01000105">
    <property type="protein sequence ID" value="GID76626.1"/>
    <property type="molecule type" value="Genomic_DNA"/>
</dbReference>
<name>A0ABQ3Y9E3_9ACTN</name>
<dbReference type="Proteomes" id="UP000609879">
    <property type="component" value="Unassembled WGS sequence"/>
</dbReference>
<accession>A0ABQ3Y9E3</accession>
<evidence type="ECO:0000313" key="3">
    <source>
        <dbReference type="Proteomes" id="UP000609879"/>
    </source>
</evidence>
<gene>
    <name evidence="2" type="ORF">Ade02nite_52670</name>
</gene>
<keyword evidence="3" id="KW-1185">Reference proteome</keyword>
<protein>
    <submittedName>
        <fullName evidence="2">Uncharacterized protein</fullName>
    </submittedName>
</protein>
<evidence type="ECO:0000256" key="1">
    <source>
        <dbReference type="SAM" id="MobiDB-lite"/>
    </source>
</evidence>
<reference evidence="2 3" key="1">
    <citation type="submission" date="2021-01" db="EMBL/GenBank/DDBJ databases">
        <title>Whole genome shotgun sequence of Actinoplanes deccanensis NBRC 13994.</title>
        <authorList>
            <person name="Komaki H."/>
            <person name="Tamura T."/>
        </authorList>
    </citation>
    <scope>NUCLEOTIDE SEQUENCE [LARGE SCALE GENOMIC DNA]</scope>
    <source>
        <strain evidence="2 3">NBRC 13994</strain>
    </source>
</reference>